<feature type="signal peptide" evidence="2">
    <location>
        <begin position="1"/>
        <end position="28"/>
    </location>
</feature>
<dbReference type="AlphaFoldDB" id="A0A6B8KFU6"/>
<dbReference type="SUPFAM" id="SSF55816">
    <property type="entry name" value="5'-nucleotidase (syn. UDP-sugar hydrolase), C-terminal domain"/>
    <property type="match status" value="1"/>
</dbReference>
<dbReference type="RefSeq" id="WP_136498219.1">
    <property type="nucleotide sequence ID" value="NZ_CP046052.1"/>
</dbReference>
<evidence type="ECO:0000259" key="4">
    <source>
        <dbReference type="Pfam" id="PF02872"/>
    </source>
</evidence>
<dbReference type="InterPro" id="IPR008334">
    <property type="entry name" value="5'-Nucleotdase_C"/>
</dbReference>
<keyword evidence="1 2" id="KW-0732">Signal</keyword>
<evidence type="ECO:0000313" key="5">
    <source>
        <dbReference type="EMBL" id="QGM47196.1"/>
    </source>
</evidence>
<dbReference type="Proteomes" id="UP000309061">
    <property type="component" value="Chromosome"/>
</dbReference>
<dbReference type="GO" id="GO:0016787">
    <property type="term" value="F:hydrolase activity"/>
    <property type="evidence" value="ECO:0007669"/>
    <property type="project" value="UniProtKB-KW"/>
</dbReference>
<dbReference type="Gene3D" id="3.60.21.10">
    <property type="match status" value="1"/>
</dbReference>
<dbReference type="PRINTS" id="PR01607">
    <property type="entry name" value="APYRASEFAMLY"/>
</dbReference>
<feature type="domain" description="Calcineurin-like phosphoesterase" evidence="3">
    <location>
        <begin position="44"/>
        <end position="258"/>
    </location>
</feature>
<dbReference type="KEGG" id="mhey:H2LOC_016675"/>
<dbReference type="Gene3D" id="3.90.780.10">
    <property type="entry name" value="5'-Nucleotidase, C-terminal domain"/>
    <property type="match status" value="1"/>
</dbReference>
<dbReference type="InterPro" id="IPR006311">
    <property type="entry name" value="TAT_signal"/>
</dbReference>
<comment type="similarity">
    <text evidence="2">Belongs to the 5'-nucleotidase family.</text>
</comment>
<dbReference type="GO" id="GO:0000166">
    <property type="term" value="F:nucleotide binding"/>
    <property type="evidence" value="ECO:0007669"/>
    <property type="project" value="UniProtKB-KW"/>
</dbReference>
<dbReference type="InterPro" id="IPR004843">
    <property type="entry name" value="Calcineurin-like_PHP"/>
</dbReference>
<organism evidence="5 6">
    <name type="scientific">Methylocystis heyeri</name>
    <dbReference type="NCBI Taxonomy" id="391905"/>
    <lineage>
        <taxon>Bacteria</taxon>
        <taxon>Pseudomonadati</taxon>
        <taxon>Pseudomonadota</taxon>
        <taxon>Alphaproteobacteria</taxon>
        <taxon>Hyphomicrobiales</taxon>
        <taxon>Methylocystaceae</taxon>
        <taxon>Methylocystis</taxon>
    </lineage>
</organism>
<dbReference type="GO" id="GO:0030288">
    <property type="term" value="C:outer membrane-bounded periplasmic space"/>
    <property type="evidence" value="ECO:0007669"/>
    <property type="project" value="TreeGrafter"/>
</dbReference>
<dbReference type="InterPro" id="IPR029052">
    <property type="entry name" value="Metallo-depent_PP-like"/>
</dbReference>
<keyword evidence="2" id="KW-0378">Hydrolase</keyword>
<evidence type="ECO:0000259" key="3">
    <source>
        <dbReference type="Pfam" id="PF00149"/>
    </source>
</evidence>
<dbReference type="PANTHER" id="PTHR11575:SF42">
    <property type="entry name" value="SULFUR OXIDATION PROTEIN SOXB"/>
    <property type="match status" value="1"/>
</dbReference>
<dbReference type="PANTHER" id="PTHR11575">
    <property type="entry name" value="5'-NUCLEOTIDASE-RELATED"/>
    <property type="match status" value="1"/>
</dbReference>
<evidence type="ECO:0000256" key="1">
    <source>
        <dbReference type="ARBA" id="ARBA00022729"/>
    </source>
</evidence>
<proteinExistence type="inferred from homology"/>
<keyword evidence="6" id="KW-1185">Reference proteome</keyword>
<dbReference type="Pfam" id="PF02872">
    <property type="entry name" value="5_nucleotid_C"/>
    <property type="match status" value="1"/>
</dbReference>
<protein>
    <submittedName>
        <fullName evidence="5">Bifunctional metallophosphatase/5'-nucleotidase</fullName>
    </submittedName>
</protein>
<dbReference type="Pfam" id="PF00149">
    <property type="entry name" value="Metallophos"/>
    <property type="match status" value="1"/>
</dbReference>
<dbReference type="EMBL" id="CP046052">
    <property type="protein sequence ID" value="QGM47196.1"/>
    <property type="molecule type" value="Genomic_DNA"/>
</dbReference>
<keyword evidence="2" id="KW-0547">Nucleotide-binding</keyword>
<dbReference type="InterPro" id="IPR006179">
    <property type="entry name" value="5_nucleotidase/apyrase"/>
</dbReference>
<feature type="domain" description="5'-Nucleotidase C-terminal" evidence="4">
    <location>
        <begin position="345"/>
        <end position="471"/>
    </location>
</feature>
<gene>
    <name evidence="5" type="ORF">H2LOC_016675</name>
</gene>
<dbReference type="SUPFAM" id="SSF56300">
    <property type="entry name" value="Metallo-dependent phosphatases"/>
    <property type="match status" value="1"/>
</dbReference>
<reference evidence="5 6" key="1">
    <citation type="submission" date="2019-11" db="EMBL/GenBank/DDBJ databases">
        <title>The genome sequence of Methylocystis heyeri.</title>
        <authorList>
            <person name="Oshkin I.Y."/>
            <person name="Miroshnikov K."/>
            <person name="Dedysh S.N."/>
        </authorList>
    </citation>
    <scope>NUCLEOTIDE SEQUENCE [LARGE SCALE GENOMIC DNA]</scope>
    <source>
        <strain evidence="5 6">H2</strain>
    </source>
</reference>
<evidence type="ECO:0000313" key="6">
    <source>
        <dbReference type="Proteomes" id="UP000309061"/>
    </source>
</evidence>
<sequence>MSKSWSRRNFMMSASVAAIGWAAATGLAAATNASARLWKGKRVTLLHFTDTHAQLETHPEYLPGANPEIQMMGGYARLKTAIERERASCDGACFLADGGDDFQGSGPATWSEGEAVLDPLKALGLDVFVPGNWEPAYGPERFKRTMASLNCPVVCYNFHDIASGARLFPPSVTLERDGVKVAFVGITDISASKRHPPAEYQGMDTARMEGLRDFVKQLRAREQPDLVVAVTHTGISISRQIARETPEIDVILSGHTHERTMRPILEGKTIIVEPGCFGSFLARLDVYLDEGGVARHDYRLIPVLEGRYDEDPAVKALVDKSLAPYRERMSRPLGRTETLLMRYDVLETTADDLITDAIRKAAKADIGFSNGFRFGPPVPPNTLTEADLWNFLPMNARMKTGWITGKELRLYLENELEQVFSRDPWRLSGGWGPRASGMAIAFNALAERGRRVVSVKVDGREVEDERRYTIAGCVRGGEPVDVICRHSGTHDAQELPFTVHEAIREYLEAQPVIALRRSGREKALDLPPMVFSQDAILSSRDLAAAPTTPFGLPPG</sequence>
<name>A0A6B8KFU6_9HYPH</name>
<dbReference type="InterPro" id="IPR036907">
    <property type="entry name" value="5'-Nucleotdase_C_sf"/>
</dbReference>
<dbReference type="PROSITE" id="PS51318">
    <property type="entry name" value="TAT"/>
    <property type="match status" value="1"/>
</dbReference>
<accession>A0A6B8KFU6</accession>
<feature type="chain" id="PRO_5025719232" evidence="2">
    <location>
        <begin position="29"/>
        <end position="555"/>
    </location>
</feature>
<evidence type="ECO:0000256" key="2">
    <source>
        <dbReference type="RuleBase" id="RU362119"/>
    </source>
</evidence>
<dbReference type="OrthoDB" id="9803927at2"/>
<dbReference type="GO" id="GO:0009166">
    <property type="term" value="P:nucleotide catabolic process"/>
    <property type="evidence" value="ECO:0007669"/>
    <property type="project" value="InterPro"/>
</dbReference>